<name>A0A0F9IYL5_9ZZZZ</name>
<evidence type="ECO:0000313" key="1">
    <source>
        <dbReference type="EMBL" id="KKM62499.1"/>
    </source>
</evidence>
<proteinExistence type="predicted"/>
<sequence>STFFGDPVRPKAPIIIVDYSAAFYDDRINFDSYVNQWDSSFINNVGMTAGGADSDFVRYMNRIRIGTSEFALIMYQILYGPRENTDT</sequence>
<reference evidence="1" key="1">
    <citation type="journal article" date="2015" name="Nature">
        <title>Complex archaea that bridge the gap between prokaryotes and eukaryotes.</title>
        <authorList>
            <person name="Spang A."/>
            <person name="Saw J.H."/>
            <person name="Jorgensen S.L."/>
            <person name="Zaremba-Niedzwiedzka K."/>
            <person name="Martijn J."/>
            <person name="Lind A.E."/>
            <person name="van Eijk R."/>
            <person name="Schleper C."/>
            <person name="Guy L."/>
            <person name="Ettema T.J."/>
        </authorList>
    </citation>
    <scope>NUCLEOTIDE SEQUENCE</scope>
</reference>
<comment type="caution">
    <text evidence="1">The sequence shown here is derived from an EMBL/GenBank/DDBJ whole genome shotgun (WGS) entry which is preliminary data.</text>
</comment>
<dbReference type="EMBL" id="LAZR01011282">
    <property type="protein sequence ID" value="KKM62499.1"/>
    <property type="molecule type" value="Genomic_DNA"/>
</dbReference>
<gene>
    <name evidence="1" type="ORF">LCGC14_1521030</name>
</gene>
<organism evidence="1">
    <name type="scientific">marine sediment metagenome</name>
    <dbReference type="NCBI Taxonomy" id="412755"/>
    <lineage>
        <taxon>unclassified sequences</taxon>
        <taxon>metagenomes</taxon>
        <taxon>ecological metagenomes</taxon>
    </lineage>
</organism>
<dbReference type="AlphaFoldDB" id="A0A0F9IYL5"/>
<accession>A0A0F9IYL5</accession>
<protein>
    <submittedName>
        <fullName evidence="1">Uncharacterized protein</fullName>
    </submittedName>
</protein>
<feature type="non-terminal residue" evidence="1">
    <location>
        <position position="1"/>
    </location>
</feature>